<feature type="non-terminal residue" evidence="2">
    <location>
        <position position="1"/>
    </location>
</feature>
<proteinExistence type="evidence at transcript level"/>
<accession>W8B6Q1</accession>
<evidence type="ECO:0000313" key="2">
    <source>
        <dbReference type="EMBL" id="JAB96880.1"/>
    </source>
</evidence>
<dbReference type="Pfam" id="PF03564">
    <property type="entry name" value="DUF1759"/>
    <property type="match status" value="1"/>
</dbReference>
<sequence>ESFPLAWEALKSRYENPRILVDNQLKTLLNLPPIYVENGEQLQKLQTTINNCLSNLASQHISTEDWDPILIYICSSKLPSETLALWEQSLSSRKELPLWSEMNAFMTSRYEVVERLGTYRPGKPKPLFNNYTPRGGNQSSPFANKSRTQTFHTGFQKPVSCKLCNSNHGMKICIRFRNLSVSDRLKFIRENNYCENCLSCSHMRNQCQSKFTCVYCQRRHHSLLHYPNNSQNSTPYSKPLSSTAQAATAVETADDRPSTSTGISHTPQNQKKTISRIATHHASSNETTLLPTAMVPIYVAGEYHKIRAMIDQGSQKTFVASRIQKTLNLPTENTHYEISGMGGTFVQISNKVCELTLCSSDLSHHIKARAIILPKLTHLLPTTQVSSIEIHDITPLALADPKCLTPSRIDMVIGSDLAPQILMQGMQHLHNGTLLAQQTIFGWVISGPTTQKIESFSTQVNPAQNDPISIQLRRFWEQEEVPDTHTNSEADEFCEDLYRKTT</sequence>
<organism evidence="2">
    <name type="scientific">Ceratitis capitata</name>
    <name type="common">Mediterranean fruit fly</name>
    <name type="synonym">Tephritis capitata</name>
    <dbReference type="NCBI Taxonomy" id="7213"/>
    <lineage>
        <taxon>Eukaryota</taxon>
        <taxon>Metazoa</taxon>
        <taxon>Ecdysozoa</taxon>
        <taxon>Arthropoda</taxon>
        <taxon>Hexapoda</taxon>
        <taxon>Insecta</taxon>
        <taxon>Pterygota</taxon>
        <taxon>Neoptera</taxon>
        <taxon>Endopterygota</taxon>
        <taxon>Diptera</taxon>
        <taxon>Brachycera</taxon>
        <taxon>Muscomorpha</taxon>
        <taxon>Tephritoidea</taxon>
        <taxon>Tephritidae</taxon>
        <taxon>Ceratitis</taxon>
        <taxon>Ceratitis</taxon>
    </lineage>
</organism>
<dbReference type="OrthoDB" id="8065733at2759"/>
<dbReference type="PANTHER" id="PTHR47331">
    <property type="entry name" value="PHD-TYPE DOMAIN-CONTAINING PROTEIN"/>
    <property type="match status" value="1"/>
</dbReference>
<dbReference type="EMBL" id="GAMC01009675">
    <property type="protein sequence ID" value="JAB96880.1"/>
    <property type="molecule type" value="mRNA"/>
</dbReference>
<dbReference type="PANTHER" id="PTHR47331:SF5">
    <property type="entry name" value="RIBONUCLEASE H"/>
    <property type="match status" value="1"/>
</dbReference>
<feature type="compositionally biased region" description="Polar residues" evidence="1">
    <location>
        <begin position="227"/>
        <end position="246"/>
    </location>
</feature>
<dbReference type="InterPro" id="IPR005312">
    <property type="entry name" value="DUF1759"/>
</dbReference>
<name>W8B6Q1_CERCA</name>
<feature type="region of interest" description="Disordered" evidence="1">
    <location>
        <begin position="227"/>
        <end position="273"/>
    </location>
</feature>
<reference evidence="2" key="2">
    <citation type="journal article" date="2014" name="BMC Genomics">
        <title>A genomic perspective to assessing quality of mass-reared SIT flies used in Mediterranean fruit fly (Ceratitis capitata) eradication in California.</title>
        <authorList>
            <person name="Calla B."/>
            <person name="Hall B."/>
            <person name="Hou S."/>
            <person name="Geib S.M."/>
        </authorList>
    </citation>
    <scope>NUCLEOTIDE SEQUENCE</scope>
</reference>
<feature type="compositionally biased region" description="Polar residues" evidence="1">
    <location>
        <begin position="258"/>
        <end position="272"/>
    </location>
</feature>
<reference evidence="2" key="1">
    <citation type="submission" date="2013-07" db="EMBL/GenBank/DDBJ databases">
        <authorList>
            <person name="Geib S."/>
        </authorList>
    </citation>
    <scope>NUCLEOTIDE SEQUENCE</scope>
</reference>
<feature type="non-terminal residue" evidence="2">
    <location>
        <position position="502"/>
    </location>
</feature>
<evidence type="ECO:0000256" key="1">
    <source>
        <dbReference type="SAM" id="MobiDB-lite"/>
    </source>
</evidence>
<protein>
    <submittedName>
        <fullName evidence="2">Uncharacterized protein</fullName>
    </submittedName>
</protein>
<dbReference type="AlphaFoldDB" id="W8B6Q1"/>